<reference evidence="11 12" key="1">
    <citation type="journal article" date="2016" name="Nat. Commun.">
        <title>Ectomycorrhizal ecology is imprinted in the genome of the dominant symbiotic fungus Cenococcum geophilum.</title>
        <authorList>
            <consortium name="DOE Joint Genome Institute"/>
            <person name="Peter M."/>
            <person name="Kohler A."/>
            <person name="Ohm R.A."/>
            <person name="Kuo A."/>
            <person name="Krutzmann J."/>
            <person name="Morin E."/>
            <person name="Arend M."/>
            <person name="Barry K.W."/>
            <person name="Binder M."/>
            <person name="Choi C."/>
            <person name="Clum A."/>
            <person name="Copeland A."/>
            <person name="Grisel N."/>
            <person name="Haridas S."/>
            <person name="Kipfer T."/>
            <person name="LaButti K."/>
            <person name="Lindquist E."/>
            <person name="Lipzen A."/>
            <person name="Maire R."/>
            <person name="Meier B."/>
            <person name="Mihaltcheva S."/>
            <person name="Molinier V."/>
            <person name="Murat C."/>
            <person name="Poggeler S."/>
            <person name="Quandt C.A."/>
            <person name="Sperisen C."/>
            <person name="Tritt A."/>
            <person name="Tisserant E."/>
            <person name="Crous P.W."/>
            <person name="Henrissat B."/>
            <person name="Nehls U."/>
            <person name="Egli S."/>
            <person name="Spatafora J.W."/>
            <person name="Grigoriev I.V."/>
            <person name="Martin F.M."/>
        </authorList>
    </citation>
    <scope>NUCLEOTIDE SEQUENCE [LARGE SCALE GENOMIC DNA]</scope>
    <source>
        <strain evidence="11 12">CBS 459.81</strain>
    </source>
</reference>
<dbReference type="GO" id="GO:0006310">
    <property type="term" value="P:DNA recombination"/>
    <property type="evidence" value="ECO:0007669"/>
    <property type="project" value="UniProtKB-UniRule"/>
</dbReference>
<keyword evidence="3 7" id="KW-0227">DNA damage</keyword>
<evidence type="ECO:0000313" key="11">
    <source>
        <dbReference type="EMBL" id="OCK82960.1"/>
    </source>
</evidence>
<evidence type="ECO:0000256" key="3">
    <source>
        <dbReference type="ARBA" id="ARBA00022763"/>
    </source>
</evidence>
<proteinExistence type="inferred from homology"/>
<evidence type="ECO:0000259" key="10">
    <source>
        <dbReference type="Pfam" id="PF15412"/>
    </source>
</evidence>
<dbReference type="PANTHER" id="PTHR16140:SF0">
    <property type="entry name" value="NON-STRUCTURAL MAINTENANCE OF CHROMOSOMES ELEMENT 4"/>
    <property type="match status" value="1"/>
</dbReference>
<organism evidence="11 12">
    <name type="scientific">Lepidopterella palustris CBS 459.81</name>
    <dbReference type="NCBI Taxonomy" id="1314670"/>
    <lineage>
        <taxon>Eukaryota</taxon>
        <taxon>Fungi</taxon>
        <taxon>Dikarya</taxon>
        <taxon>Ascomycota</taxon>
        <taxon>Pezizomycotina</taxon>
        <taxon>Dothideomycetes</taxon>
        <taxon>Pleosporomycetidae</taxon>
        <taxon>Mytilinidiales</taxon>
        <taxon>Argynnaceae</taxon>
        <taxon>Lepidopterella</taxon>
    </lineage>
</organism>
<evidence type="ECO:0000256" key="8">
    <source>
        <dbReference type="SAM" id="MobiDB-lite"/>
    </source>
</evidence>
<feature type="compositionally biased region" description="Basic and acidic residues" evidence="8">
    <location>
        <begin position="36"/>
        <end position="53"/>
    </location>
</feature>
<feature type="compositionally biased region" description="Basic and acidic residues" evidence="8">
    <location>
        <begin position="298"/>
        <end position="313"/>
    </location>
</feature>
<dbReference type="EMBL" id="KV744873">
    <property type="protein sequence ID" value="OCK82960.1"/>
    <property type="molecule type" value="Genomic_DNA"/>
</dbReference>
<dbReference type="GO" id="GO:0005634">
    <property type="term" value="C:nucleus"/>
    <property type="evidence" value="ECO:0007669"/>
    <property type="project" value="UniProtKB-SubCell"/>
</dbReference>
<keyword evidence="4 7" id="KW-0233">DNA recombination</keyword>
<evidence type="ECO:0000313" key="12">
    <source>
        <dbReference type="Proteomes" id="UP000250266"/>
    </source>
</evidence>
<dbReference type="GO" id="GO:0006281">
    <property type="term" value="P:DNA repair"/>
    <property type="evidence" value="ECO:0007669"/>
    <property type="project" value="UniProtKB-UniRule"/>
</dbReference>
<keyword evidence="5 7" id="KW-0234">DNA repair</keyword>
<feature type="region of interest" description="Disordered" evidence="8">
    <location>
        <begin position="216"/>
        <end position="248"/>
    </location>
</feature>
<gene>
    <name evidence="11" type="ORF">K432DRAFT_379925</name>
</gene>
<accession>A0A8E2EFA8</accession>
<feature type="region of interest" description="Disordered" evidence="8">
    <location>
        <begin position="279"/>
        <end position="313"/>
    </location>
</feature>
<evidence type="ECO:0000256" key="1">
    <source>
        <dbReference type="ARBA" id="ARBA00004123"/>
    </source>
</evidence>
<comment type="subcellular location">
    <subcellularLocation>
        <location evidence="1 7">Nucleus</location>
    </subcellularLocation>
</comment>
<feature type="domain" description="Nse4/EID protein Nse3/MAGE-binding" evidence="10">
    <location>
        <begin position="168"/>
        <end position="214"/>
    </location>
</feature>
<evidence type="ECO:0000256" key="5">
    <source>
        <dbReference type="ARBA" id="ARBA00023204"/>
    </source>
</evidence>
<feature type="region of interest" description="Disordered" evidence="8">
    <location>
        <begin position="1"/>
        <end position="80"/>
    </location>
</feature>
<feature type="compositionally biased region" description="Acidic residues" evidence="8">
    <location>
        <begin position="236"/>
        <end position="248"/>
    </location>
</feature>
<feature type="compositionally biased region" description="Polar residues" evidence="8">
    <location>
        <begin position="61"/>
        <end position="71"/>
    </location>
</feature>
<dbReference type="OrthoDB" id="361242at2759"/>
<dbReference type="Pfam" id="PF08743">
    <property type="entry name" value="Nse4_C"/>
    <property type="match status" value="1"/>
</dbReference>
<evidence type="ECO:0000256" key="4">
    <source>
        <dbReference type="ARBA" id="ARBA00023172"/>
    </source>
</evidence>
<keyword evidence="12" id="KW-1185">Reference proteome</keyword>
<dbReference type="InterPro" id="IPR014854">
    <property type="entry name" value="Nse4_C"/>
</dbReference>
<evidence type="ECO:0000256" key="7">
    <source>
        <dbReference type="RuleBase" id="RU365071"/>
    </source>
</evidence>
<dbReference type="GO" id="GO:0030915">
    <property type="term" value="C:Smc5-Smc6 complex"/>
    <property type="evidence" value="ECO:0007669"/>
    <property type="project" value="UniProtKB-UniRule"/>
</dbReference>
<evidence type="ECO:0000256" key="6">
    <source>
        <dbReference type="ARBA" id="ARBA00023242"/>
    </source>
</evidence>
<keyword evidence="6 7" id="KW-0539">Nucleus</keyword>
<dbReference type="Pfam" id="PF15412">
    <property type="entry name" value="Nse4-Nse3_bdg"/>
    <property type="match status" value="1"/>
</dbReference>
<feature type="compositionally biased region" description="Polar residues" evidence="8">
    <location>
        <begin position="11"/>
        <end position="34"/>
    </location>
</feature>
<feature type="domain" description="Non-structural maintenance of chromosome element 4 C-terminal" evidence="9">
    <location>
        <begin position="372"/>
        <end position="459"/>
    </location>
</feature>
<dbReference type="InterPro" id="IPR029225">
    <property type="entry name" value="Nse4_Nse3-bd"/>
</dbReference>
<comment type="subunit">
    <text evidence="7">Component of the SMC5-SMC6 complex.</text>
</comment>
<comment type="similarity">
    <text evidence="2 7">Belongs to the NSE4 family.</text>
</comment>
<sequence>MARLNIAPDSTPIQDFHSSTRASTYSVMSLSPAPSSDKENQPDQRDQNRREKGSMAPPLLSDSTSRQSSNGNKRRRLGDYSISPEWPTLVDEATELNDVDMADLEFYDPNQDGVERREVRGALRQNHRDMNDRKDELVHPDNHDLIGHIDQSSVLMKRVRQTADAVIDSRFLVSASDLALKKTNNTVRGDNAAGVDLDEFVSKCITFMRTRGYQENTDRVPHSTLVRRQRRREGADSEDEEFDGEGDGLDWATLGSRACFPTNTRPPVSSFLLGPLSVQKRVRASQPRRGRQTQDNSRATRPESLEPEDLEKVESSNLTHVVKDIRVKMKSHIETAMKRVDTELPDDADEDSFYAALGSHRVSVNEENEAAVSLFDFVVNPYSFGQTVENLFYVSFLIKEGHAKVEKDRDGLPILSPSDPRKVSEHQAQGISKHQAVFSIDWPMWQNLVKAFDIKEPLIPHRNDDKGTAVTARGWYG</sequence>
<feature type="compositionally biased region" description="Basic residues" evidence="8">
    <location>
        <begin position="280"/>
        <end position="291"/>
    </location>
</feature>
<dbReference type="InterPro" id="IPR027786">
    <property type="entry name" value="Nse4/EID"/>
</dbReference>
<protein>
    <recommendedName>
        <fullName evidence="7">Non-structural maintenance of chromosomes element 4</fullName>
    </recommendedName>
</protein>
<evidence type="ECO:0000256" key="2">
    <source>
        <dbReference type="ARBA" id="ARBA00008997"/>
    </source>
</evidence>
<dbReference type="PANTHER" id="PTHR16140">
    <property type="entry name" value="NON-STRUCTURAL MAINTENANCE OF CHROMOSOMES ELEMENT 4"/>
    <property type="match status" value="1"/>
</dbReference>
<dbReference type="Proteomes" id="UP000250266">
    <property type="component" value="Unassembled WGS sequence"/>
</dbReference>
<name>A0A8E2EFA8_9PEZI</name>
<comment type="function">
    <text evidence="7">Component of the SMC5-SMC6 complex, that promotes sister chromatid alignment after DNA damage and facilitates double-stranded DNA breaks (DSBs) repair via homologous recombination between sister chromatids.</text>
</comment>
<evidence type="ECO:0000259" key="9">
    <source>
        <dbReference type="Pfam" id="PF08743"/>
    </source>
</evidence>
<dbReference type="AlphaFoldDB" id="A0A8E2EFA8"/>